<dbReference type="OrthoDB" id="736928at2759"/>
<dbReference type="Pfam" id="PF14009">
    <property type="entry name" value="PADRE"/>
    <property type="match status" value="1"/>
</dbReference>
<dbReference type="Proteomes" id="UP000325081">
    <property type="component" value="Unassembled WGS sequence"/>
</dbReference>
<organism evidence="2 3">
    <name type="scientific">Striga asiatica</name>
    <name type="common">Asiatic witchweed</name>
    <name type="synonym">Buchnera asiatica</name>
    <dbReference type="NCBI Taxonomy" id="4170"/>
    <lineage>
        <taxon>Eukaryota</taxon>
        <taxon>Viridiplantae</taxon>
        <taxon>Streptophyta</taxon>
        <taxon>Embryophyta</taxon>
        <taxon>Tracheophyta</taxon>
        <taxon>Spermatophyta</taxon>
        <taxon>Magnoliopsida</taxon>
        <taxon>eudicotyledons</taxon>
        <taxon>Gunneridae</taxon>
        <taxon>Pentapetalae</taxon>
        <taxon>asterids</taxon>
        <taxon>lamiids</taxon>
        <taxon>Lamiales</taxon>
        <taxon>Orobanchaceae</taxon>
        <taxon>Buchnereae</taxon>
        <taxon>Striga</taxon>
    </lineage>
</organism>
<evidence type="ECO:0000256" key="1">
    <source>
        <dbReference type="SAM" id="MobiDB-lite"/>
    </source>
</evidence>
<feature type="region of interest" description="Disordered" evidence="1">
    <location>
        <begin position="115"/>
        <end position="177"/>
    </location>
</feature>
<protein>
    <submittedName>
        <fullName evidence="2">NAC domain containing protein 48</fullName>
    </submittedName>
</protein>
<dbReference type="InterPro" id="IPR025322">
    <property type="entry name" value="PADRE_dom"/>
</dbReference>
<evidence type="ECO:0000313" key="3">
    <source>
        <dbReference type="Proteomes" id="UP000325081"/>
    </source>
</evidence>
<sequence>MGSSISCKRVLASTSNPQNLNNVIRMVHLNGHVTILDYPATVAEVSGDPAKYFLFTQAQLLSNISMPLKPDTALEAGKIYFVLPLSFFDSHMSPVDLAPVTKRLASRAQKCTYKPKSRDWSVGSPKEAVNGDGQVQVKKSSKSKSRDWSVGSPKEAVNGDGQVQVKKSSKSSKSRSWRPILDTIREMSFNRGIESDQL</sequence>
<name>A0A5A7QTM8_STRAF</name>
<dbReference type="EMBL" id="BKCP01007848">
    <property type="protein sequence ID" value="GER47311.1"/>
    <property type="molecule type" value="Genomic_DNA"/>
</dbReference>
<dbReference type="AlphaFoldDB" id="A0A5A7QTM8"/>
<dbReference type="PANTHER" id="PTHR33052">
    <property type="entry name" value="DUF4228 DOMAIN PROTEIN-RELATED"/>
    <property type="match status" value="1"/>
</dbReference>
<feature type="compositionally biased region" description="Basic residues" evidence="1">
    <location>
        <begin position="167"/>
        <end position="176"/>
    </location>
</feature>
<keyword evidence="3" id="KW-1185">Reference proteome</keyword>
<reference evidence="3" key="1">
    <citation type="journal article" date="2019" name="Curr. Biol.">
        <title>Genome Sequence of Striga asiatica Provides Insight into the Evolution of Plant Parasitism.</title>
        <authorList>
            <person name="Yoshida S."/>
            <person name="Kim S."/>
            <person name="Wafula E.K."/>
            <person name="Tanskanen J."/>
            <person name="Kim Y.M."/>
            <person name="Honaas L."/>
            <person name="Yang Z."/>
            <person name="Spallek T."/>
            <person name="Conn C.E."/>
            <person name="Ichihashi Y."/>
            <person name="Cheong K."/>
            <person name="Cui S."/>
            <person name="Der J.P."/>
            <person name="Gundlach H."/>
            <person name="Jiao Y."/>
            <person name="Hori C."/>
            <person name="Ishida J.K."/>
            <person name="Kasahara H."/>
            <person name="Kiba T."/>
            <person name="Kim M.S."/>
            <person name="Koo N."/>
            <person name="Laohavisit A."/>
            <person name="Lee Y.H."/>
            <person name="Lumba S."/>
            <person name="McCourt P."/>
            <person name="Mortimer J.C."/>
            <person name="Mutuku J.M."/>
            <person name="Nomura T."/>
            <person name="Sasaki-Sekimoto Y."/>
            <person name="Seto Y."/>
            <person name="Wang Y."/>
            <person name="Wakatake T."/>
            <person name="Sakakibara H."/>
            <person name="Demura T."/>
            <person name="Yamaguchi S."/>
            <person name="Yoneyama K."/>
            <person name="Manabe R.I."/>
            <person name="Nelson D.C."/>
            <person name="Schulman A.H."/>
            <person name="Timko M.P."/>
            <person name="dePamphilis C.W."/>
            <person name="Choi D."/>
            <person name="Shirasu K."/>
        </authorList>
    </citation>
    <scope>NUCLEOTIDE SEQUENCE [LARGE SCALE GENOMIC DNA]</scope>
    <source>
        <strain evidence="3">cv. UVA1</strain>
    </source>
</reference>
<evidence type="ECO:0000313" key="2">
    <source>
        <dbReference type="EMBL" id="GER47311.1"/>
    </source>
</evidence>
<accession>A0A5A7QTM8</accession>
<gene>
    <name evidence="2" type="ORF">STAS_24405</name>
</gene>
<proteinExistence type="predicted"/>
<comment type="caution">
    <text evidence="2">The sequence shown here is derived from an EMBL/GenBank/DDBJ whole genome shotgun (WGS) entry which is preliminary data.</text>
</comment>